<comment type="subcellular location">
    <subcellularLocation>
        <location evidence="1">Membrane</location>
        <topology evidence="1">Single-pass membrane protein</topology>
    </subcellularLocation>
</comment>
<evidence type="ECO:0000313" key="6">
    <source>
        <dbReference type="EMBL" id="MFE4107654.1"/>
    </source>
</evidence>
<dbReference type="RefSeq" id="WP_377966574.1">
    <property type="nucleotide sequence ID" value="NZ_JBHZOL010000088.1"/>
</dbReference>
<evidence type="ECO:0000256" key="1">
    <source>
        <dbReference type="ARBA" id="ARBA00004167"/>
    </source>
</evidence>
<keyword evidence="2" id="KW-0812">Transmembrane</keyword>
<accession>A0ABW6II07</accession>
<sequence>MFSRLSALKSVKYGKLLAPLRQPTGIAAAVSVGIHGILFAASPHFTSFSLASLAEPEALSDERTVPLVELSPAEQQRLPDFSNPTFSLLPQPGSLGELQLPNSRSPGSTAYFSNGQSAPPNPFYYNPPLGNTSVRGNPSGYSGGGTAGRRSNSQATTRSGQTQIRPGATAPAPGNQASRGSASEGVNEITPAELERRTVGVDSLQIATRPSQSADDLRTDRNGSTRSLSSSEASADPADQAEADQDEANPLRAELEAFQAAYTYSESGTSEAAAETALADWLSNTQAELEISELPLQPATEIPIAYPLRICLPTPPTAARVGILTNPAGEAASAPVLLKSTGYPGLNQKALQVVEEVDFAAAEAYQAHQFLIPVRYNEANCTDPQALSQGISTEAAEE</sequence>
<organism evidence="6 7">
    <name type="scientific">Almyronema epifaneia S1</name>
    <dbReference type="NCBI Taxonomy" id="2991925"/>
    <lineage>
        <taxon>Bacteria</taxon>
        <taxon>Bacillati</taxon>
        <taxon>Cyanobacteriota</taxon>
        <taxon>Cyanophyceae</taxon>
        <taxon>Nodosilineales</taxon>
        <taxon>Nodosilineaceae</taxon>
        <taxon>Almyronema</taxon>
        <taxon>Almyronema epifaneia</taxon>
    </lineage>
</organism>
<keyword evidence="7" id="KW-1185">Reference proteome</keyword>
<feature type="compositionally biased region" description="Polar residues" evidence="5">
    <location>
        <begin position="129"/>
        <end position="140"/>
    </location>
</feature>
<evidence type="ECO:0000256" key="5">
    <source>
        <dbReference type="SAM" id="MobiDB-lite"/>
    </source>
</evidence>
<proteinExistence type="predicted"/>
<feature type="compositionally biased region" description="Polar residues" evidence="5">
    <location>
        <begin position="100"/>
        <end position="118"/>
    </location>
</feature>
<dbReference type="NCBIfam" id="TIGR01352">
    <property type="entry name" value="tonB_Cterm"/>
    <property type="match status" value="1"/>
</dbReference>
<reference evidence="6 7" key="1">
    <citation type="submission" date="2024-10" db="EMBL/GenBank/DDBJ databases">
        <authorList>
            <person name="Ratan Roy A."/>
            <person name="Morales Sandoval P.H."/>
            <person name="De Los Santos Villalobos S."/>
            <person name="Chakraborty S."/>
            <person name="Mukherjee J."/>
        </authorList>
    </citation>
    <scope>NUCLEOTIDE SEQUENCE [LARGE SCALE GENOMIC DNA]</scope>
    <source>
        <strain evidence="6 7">S1</strain>
    </source>
</reference>
<dbReference type="EMBL" id="JBHZOL010000088">
    <property type="protein sequence ID" value="MFE4107654.1"/>
    <property type="molecule type" value="Genomic_DNA"/>
</dbReference>
<keyword evidence="3" id="KW-1133">Transmembrane helix</keyword>
<feature type="compositionally biased region" description="Polar residues" evidence="5">
    <location>
        <begin position="149"/>
        <end position="164"/>
    </location>
</feature>
<evidence type="ECO:0000256" key="4">
    <source>
        <dbReference type="ARBA" id="ARBA00023136"/>
    </source>
</evidence>
<dbReference type="Proteomes" id="UP001600165">
    <property type="component" value="Unassembled WGS sequence"/>
</dbReference>
<feature type="compositionally biased region" description="Low complexity" evidence="5">
    <location>
        <begin position="229"/>
        <end position="238"/>
    </location>
</feature>
<feature type="region of interest" description="Disordered" evidence="5">
    <location>
        <begin position="75"/>
        <end position="246"/>
    </location>
</feature>
<protein>
    <submittedName>
        <fullName evidence="6">Energy transducer TonB</fullName>
    </submittedName>
</protein>
<evidence type="ECO:0000256" key="2">
    <source>
        <dbReference type="ARBA" id="ARBA00022692"/>
    </source>
</evidence>
<name>A0ABW6II07_9CYAN</name>
<gene>
    <name evidence="6" type="ORF">ACFVKH_15275</name>
</gene>
<keyword evidence="4" id="KW-0472">Membrane</keyword>
<evidence type="ECO:0000313" key="7">
    <source>
        <dbReference type="Proteomes" id="UP001600165"/>
    </source>
</evidence>
<comment type="caution">
    <text evidence="6">The sequence shown here is derived from an EMBL/GenBank/DDBJ whole genome shotgun (WGS) entry which is preliminary data.</text>
</comment>
<feature type="compositionally biased region" description="Polar residues" evidence="5">
    <location>
        <begin position="205"/>
        <end position="214"/>
    </location>
</feature>
<evidence type="ECO:0000256" key="3">
    <source>
        <dbReference type="ARBA" id="ARBA00022989"/>
    </source>
</evidence>
<dbReference type="InterPro" id="IPR006260">
    <property type="entry name" value="TonB/TolA_C"/>
</dbReference>